<dbReference type="EMBL" id="MU251370">
    <property type="protein sequence ID" value="KAG9238452.1"/>
    <property type="molecule type" value="Genomic_DNA"/>
</dbReference>
<dbReference type="OrthoDB" id="3564444at2759"/>
<feature type="chain" id="PRO_5040311052" description="WSC domain-containing protein" evidence="3">
    <location>
        <begin position="24"/>
        <end position="341"/>
    </location>
</feature>
<keyword evidence="2" id="KW-0472">Membrane</keyword>
<feature type="transmembrane region" description="Helical" evidence="2">
    <location>
        <begin position="223"/>
        <end position="247"/>
    </location>
</feature>
<keyword evidence="2" id="KW-0812">Transmembrane</keyword>
<keyword evidence="2" id="KW-1133">Transmembrane helix</keyword>
<name>A0A9P8C9H3_9HELO</name>
<evidence type="ECO:0000313" key="5">
    <source>
        <dbReference type="Proteomes" id="UP000824998"/>
    </source>
</evidence>
<feature type="region of interest" description="Disordered" evidence="1">
    <location>
        <begin position="188"/>
        <end position="216"/>
    </location>
</feature>
<evidence type="ECO:0008006" key="6">
    <source>
        <dbReference type="Google" id="ProtNLM"/>
    </source>
</evidence>
<protein>
    <recommendedName>
        <fullName evidence="6">WSC domain-containing protein</fullName>
    </recommendedName>
</protein>
<accession>A0A9P8C9H3</accession>
<evidence type="ECO:0000256" key="1">
    <source>
        <dbReference type="SAM" id="MobiDB-lite"/>
    </source>
</evidence>
<keyword evidence="3" id="KW-0732">Signal</keyword>
<organism evidence="4 5">
    <name type="scientific">Amylocarpus encephaloides</name>
    <dbReference type="NCBI Taxonomy" id="45428"/>
    <lineage>
        <taxon>Eukaryota</taxon>
        <taxon>Fungi</taxon>
        <taxon>Dikarya</taxon>
        <taxon>Ascomycota</taxon>
        <taxon>Pezizomycotina</taxon>
        <taxon>Leotiomycetes</taxon>
        <taxon>Helotiales</taxon>
        <taxon>Helotiales incertae sedis</taxon>
        <taxon>Amylocarpus</taxon>
    </lineage>
</organism>
<proteinExistence type="predicted"/>
<dbReference type="Proteomes" id="UP000824998">
    <property type="component" value="Unassembled WGS sequence"/>
</dbReference>
<reference evidence="4" key="1">
    <citation type="journal article" date="2021" name="IMA Fungus">
        <title>Genomic characterization of three marine fungi, including Emericellopsis atlantica sp. nov. with signatures of a generalist lifestyle and marine biomass degradation.</title>
        <authorList>
            <person name="Hagestad O.C."/>
            <person name="Hou L."/>
            <person name="Andersen J.H."/>
            <person name="Hansen E.H."/>
            <person name="Altermark B."/>
            <person name="Li C."/>
            <person name="Kuhnert E."/>
            <person name="Cox R.J."/>
            <person name="Crous P.W."/>
            <person name="Spatafora J.W."/>
            <person name="Lail K."/>
            <person name="Amirebrahimi M."/>
            <person name="Lipzen A."/>
            <person name="Pangilinan J."/>
            <person name="Andreopoulos W."/>
            <person name="Hayes R.D."/>
            <person name="Ng V."/>
            <person name="Grigoriev I.V."/>
            <person name="Jackson S.A."/>
            <person name="Sutton T.D.S."/>
            <person name="Dobson A.D.W."/>
            <person name="Rama T."/>
        </authorList>
    </citation>
    <scope>NUCLEOTIDE SEQUENCE</scope>
    <source>
        <strain evidence="4">TRa018bII</strain>
    </source>
</reference>
<comment type="caution">
    <text evidence="4">The sequence shown here is derived from an EMBL/GenBank/DDBJ whole genome shotgun (WGS) entry which is preliminary data.</text>
</comment>
<keyword evidence="5" id="KW-1185">Reference proteome</keyword>
<evidence type="ECO:0000313" key="4">
    <source>
        <dbReference type="EMBL" id="KAG9238452.1"/>
    </source>
</evidence>
<evidence type="ECO:0000256" key="2">
    <source>
        <dbReference type="SAM" id="Phobius"/>
    </source>
</evidence>
<feature type="signal peptide" evidence="3">
    <location>
        <begin position="1"/>
        <end position="23"/>
    </location>
</feature>
<feature type="compositionally biased region" description="Low complexity" evidence="1">
    <location>
        <begin position="192"/>
        <end position="211"/>
    </location>
</feature>
<evidence type="ECO:0000256" key="3">
    <source>
        <dbReference type="SAM" id="SignalP"/>
    </source>
</evidence>
<feature type="region of interest" description="Disordered" evidence="1">
    <location>
        <begin position="271"/>
        <end position="341"/>
    </location>
</feature>
<dbReference type="AlphaFoldDB" id="A0A9P8C9H3"/>
<gene>
    <name evidence="4" type="ORF">BJ875DRAFT_451198</name>
</gene>
<sequence>MIDMKMFAPLLAIAVLLLGDAEAQVQVAVTTPDDALITPMPKIDARQVLLAYGHPRLLGWQASGGSIYQRTCVSGLSYSVRSPYYACCPTSTNTCSFVDRCEGLYTQVFPGDRSSRCSTACVTGRLFWSTADTNPFTYLGCGTTDYFIVQSSDSSGVLEFNPGIATGPASKTTTTDVLTPVVPTNSLTVTDPSITPTSSEASPATTTQTTPVPAPAKSANTGAIIGGAVGGGAVAIGLITLGLLLFFRRRRSHTANPNPNPPMQQYASPISYAQSGSPPPPFSPGQGGFLYSPVSGKDGVDGSGRPFSMGSGEGTVVSEVSGTPVGHAMELGGSPVVQGRP</sequence>